<dbReference type="RefSeq" id="XP_003006702.1">
    <property type="nucleotide sequence ID" value="XM_003006656.1"/>
</dbReference>
<dbReference type="EMBL" id="DS985216">
    <property type="protein sequence ID" value="EEY16732.1"/>
    <property type="molecule type" value="Genomic_DNA"/>
</dbReference>
<dbReference type="HOGENOM" id="CLU_2724126_0_0_1"/>
<name>C9SCB7_VERA1</name>
<sequence length="72" mass="7952">MSDPVDTKSPVADKPQEIETGVAHNDYDEKVSRDKYKSDAIEAEEAEYKMGVIEAVRAYPMASLSWSPTVSS</sequence>
<dbReference type="Proteomes" id="UP000008698">
    <property type="component" value="Unassembled WGS sequence"/>
</dbReference>
<feature type="region of interest" description="Disordered" evidence="1">
    <location>
        <begin position="1"/>
        <end position="31"/>
    </location>
</feature>
<gene>
    <name evidence="2" type="ORF">VDBG_02841</name>
</gene>
<proteinExistence type="predicted"/>
<dbReference type="GeneID" id="9532844"/>
<dbReference type="KEGG" id="val:VDBG_02841"/>
<evidence type="ECO:0000313" key="2">
    <source>
        <dbReference type="EMBL" id="EEY16732.1"/>
    </source>
</evidence>
<evidence type="ECO:0000313" key="3">
    <source>
        <dbReference type="Proteomes" id="UP000008698"/>
    </source>
</evidence>
<protein>
    <submittedName>
        <fullName evidence="2">Maltose permease</fullName>
    </submittedName>
</protein>
<accession>C9SCB7</accession>
<organism evidence="3">
    <name type="scientific">Verticillium alfalfae (strain VaMs.102 / ATCC MYA-4576 / FGSC 10136)</name>
    <name type="common">Verticillium wilt of alfalfa</name>
    <name type="synonym">Verticillium albo-atrum</name>
    <dbReference type="NCBI Taxonomy" id="526221"/>
    <lineage>
        <taxon>Eukaryota</taxon>
        <taxon>Fungi</taxon>
        <taxon>Dikarya</taxon>
        <taxon>Ascomycota</taxon>
        <taxon>Pezizomycotina</taxon>
        <taxon>Sordariomycetes</taxon>
        <taxon>Hypocreomycetidae</taxon>
        <taxon>Glomerellales</taxon>
        <taxon>Plectosphaerellaceae</taxon>
        <taxon>Verticillium</taxon>
    </lineage>
</organism>
<keyword evidence="3" id="KW-1185">Reference proteome</keyword>
<reference evidence="3" key="1">
    <citation type="journal article" date="2011" name="PLoS Pathog.">
        <title>Comparative genomics yields insights into niche adaptation of plant vascular wilt pathogens.</title>
        <authorList>
            <person name="Klosterman S.J."/>
            <person name="Subbarao K.V."/>
            <person name="Kang S."/>
            <person name="Veronese P."/>
            <person name="Gold S.E."/>
            <person name="Thomma B.P.H.J."/>
            <person name="Chen Z."/>
            <person name="Henrissat B."/>
            <person name="Lee Y.-H."/>
            <person name="Park J."/>
            <person name="Garcia-Pedrajas M.D."/>
            <person name="Barbara D.J."/>
            <person name="Anchieta A."/>
            <person name="de Jonge R."/>
            <person name="Santhanam P."/>
            <person name="Maruthachalam K."/>
            <person name="Atallah Z."/>
            <person name="Amyotte S.G."/>
            <person name="Paz Z."/>
            <person name="Inderbitzin P."/>
            <person name="Hayes R.J."/>
            <person name="Heiman D.I."/>
            <person name="Young S."/>
            <person name="Zeng Q."/>
            <person name="Engels R."/>
            <person name="Galagan J."/>
            <person name="Cuomo C.A."/>
            <person name="Dobinson K.F."/>
            <person name="Ma L.-J."/>
        </authorList>
    </citation>
    <scope>NUCLEOTIDE SEQUENCE [LARGE SCALE GENOMIC DNA]</scope>
    <source>
        <strain evidence="3">VaMs.102 / ATCC MYA-4576 / FGSC 10136</strain>
    </source>
</reference>
<dbReference type="AlphaFoldDB" id="C9SCB7"/>
<evidence type="ECO:0000256" key="1">
    <source>
        <dbReference type="SAM" id="MobiDB-lite"/>
    </source>
</evidence>